<dbReference type="PANTHER" id="PTHR44379:SF5">
    <property type="entry name" value="OXIDOREDUCTASE WITH IRON-SULFUR SUBUNIT"/>
    <property type="match status" value="1"/>
</dbReference>
<dbReference type="SUPFAM" id="SSF54292">
    <property type="entry name" value="2Fe-2S ferredoxin-like"/>
    <property type="match status" value="1"/>
</dbReference>
<dbReference type="InterPro" id="IPR001041">
    <property type="entry name" value="2Fe-2S_ferredoxin-type"/>
</dbReference>
<evidence type="ECO:0000313" key="8">
    <source>
        <dbReference type="Proteomes" id="UP000183275"/>
    </source>
</evidence>
<evidence type="ECO:0000256" key="3">
    <source>
        <dbReference type="ARBA" id="ARBA00023002"/>
    </source>
</evidence>
<gene>
    <name evidence="7" type="ORF">SAMN05216285_3790</name>
</gene>
<dbReference type="Pfam" id="PF01799">
    <property type="entry name" value="Fer2_2"/>
    <property type="match status" value="1"/>
</dbReference>
<dbReference type="STRING" id="1202768.SAMN05216285_3790"/>
<dbReference type="GO" id="GO:0016491">
    <property type="term" value="F:oxidoreductase activity"/>
    <property type="evidence" value="ECO:0007669"/>
    <property type="project" value="UniProtKB-KW"/>
</dbReference>
<dbReference type="Gene3D" id="1.10.150.120">
    <property type="entry name" value="[2Fe-2S]-binding domain"/>
    <property type="match status" value="1"/>
</dbReference>
<proteinExistence type="predicted"/>
<evidence type="ECO:0000259" key="6">
    <source>
        <dbReference type="PROSITE" id="PS51085"/>
    </source>
</evidence>
<dbReference type="Gene3D" id="3.10.20.30">
    <property type="match status" value="1"/>
</dbReference>
<dbReference type="GO" id="GO:0046872">
    <property type="term" value="F:metal ion binding"/>
    <property type="evidence" value="ECO:0007669"/>
    <property type="project" value="UniProtKB-KW"/>
</dbReference>
<dbReference type="InterPro" id="IPR012675">
    <property type="entry name" value="Beta-grasp_dom_sf"/>
</dbReference>
<dbReference type="SUPFAM" id="SSF47741">
    <property type="entry name" value="CO dehydrogenase ISP C-domain like"/>
    <property type="match status" value="1"/>
</dbReference>
<dbReference type="InterPro" id="IPR036010">
    <property type="entry name" value="2Fe-2S_ferredoxin-like_sf"/>
</dbReference>
<evidence type="ECO:0000313" key="7">
    <source>
        <dbReference type="EMBL" id="SEW29999.1"/>
    </source>
</evidence>
<accession>A0A1I0QR66</accession>
<feature type="domain" description="2Fe-2S ferredoxin-type" evidence="6">
    <location>
        <begin position="45"/>
        <end position="120"/>
    </location>
</feature>
<dbReference type="FunFam" id="1.10.150.120:FF:000003">
    <property type="entry name" value="Carbon monoxide dehydrogenase, small subunit"/>
    <property type="match status" value="1"/>
</dbReference>
<sequence length="211" mass="22213">MFETTVETGGSIRTAGDAAKIFVPLSRNVHYDQYASHTLTRGSSMQLDLTVNGEPKAIEAAPDDDLASVLRREGYTGVKCGCDGGVCGASKVLLDGDAVMACGETARDADGATIETVEGLGTQDDLHPIQQAFVDTFAVQCGFCIPGMIIQAKELLDETPNPSEAEVREAIDDNLCRCTGYQKPVEAILDAADRLNGDGAVATDGGDRPQQ</sequence>
<evidence type="ECO:0000256" key="5">
    <source>
        <dbReference type="ARBA" id="ARBA00023014"/>
    </source>
</evidence>
<dbReference type="Proteomes" id="UP000183275">
    <property type="component" value="Unassembled WGS sequence"/>
</dbReference>
<dbReference type="PROSITE" id="PS51085">
    <property type="entry name" value="2FE2S_FER_2"/>
    <property type="match status" value="1"/>
</dbReference>
<dbReference type="InterPro" id="IPR002888">
    <property type="entry name" value="2Fe-2S-bd"/>
</dbReference>
<keyword evidence="1" id="KW-0001">2Fe-2S</keyword>
<dbReference type="GO" id="GO:0051537">
    <property type="term" value="F:2 iron, 2 sulfur cluster binding"/>
    <property type="evidence" value="ECO:0007669"/>
    <property type="project" value="UniProtKB-KW"/>
</dbReference>
<evidence type="ECO:0000256" key="1">
    <source>
        <dbReference type="ARBA" id="ARBA00022714"/>
    </source>
</evidence>
<evidence type="ECO:0000256" key="4">
    <source>
        <dbReference type="ARBA" id="ARBA00023004"/>
    </source>
</evidence>
<keyword evidence="8" id="KW-1185">Reference proteome</keyword>
<organism evidence="7 8">
    <name type="scientific">Natrinema salifodinae</name>
    <dbReference type="NCBI Taxonomy" id="1202768"/>
    <lineage>
        <taxon>Archaea</taxon>
        <taxon>Methanobacteriati</taxon>
        <taxon>Methanobacteriota</taxon>
        <taxon>Stenosarchaea group</taxon>
        <taxon>Halobacteria</taxon>
        <taxon>Halobacteriales</taxon>
        <taxon>Natrialbaceae</taxon>
        <taxon>Natrinema</taxon>
    </lineage>
</organism>
<keyword evidence="3" id="KW-0560">Oxidoreductase</keyword>
<keyword evidence="5" id="KW-0411">Iron-sulfur</keyword>
<protein>
    <submittedName>
        <fullName evidence="7">Carbon-monoxide dehydrogenase small subunit</fullName>
    </submittedName>
</protein>
<evidence type="ECO:0000256" key="2">
    <source>
        <dbReference type="ARBA" id="ARBA00022723"/>
    </source>
</evidence>
<dbReference type="AlphaFoldDB" id="A0A1I0QR66"/>
<dbReference type="Pfam" id="PF00111">
    <property type="entry name" value="Fer2"/>
    <property type="match status" value="1"/>
</dbReference>
<dbReference type="PANTHER" id="PTHR44379">
    <property type="entry name" value="OXIDOREDUCTASE WITH IRON-SULFUR SUBUNIT"/>
    <property type="match status" value="1"/>
</dbReference>
<dbReference type="InterPro" id="IPR051452">
    <property type="entry name" value="Diverse_Oxidoreductases"/>
</dbReference>
<dbReference type="EMBL" id="FOIS01000005">
    <property type="protein sequence ID" value="SEW29999.1"/>
    <property type="molecule type" value="Genomic_DNA"/>
</dbReference>
<dbReference type="InterPro" id="IPR036884">
    <property type="entry name" value="2Fe-2S-bd_dom_sf"/>
</dbReference>
<reference evidence="8" key="1">
    <citation type="submission" date="2016-10" db="EMBL/GenBank/DDBJ databases">
        <authorList>
            <person name="Varghese N."/>
        </authorList>
    </citation>
    <scope>NUCLEOTIDE SEQUENCE [LARGE SCALE GENOMIC DNA]</scope>
    <source>
        <strain evidence="8">CGMCC 1.12284</strain>
    </source>
</reference>
<name>A0A1I0QR66_9EURY</name>
<keyword evidence="2" id="KW-0479">Metal-binding</keyword>
<dbReference type="eggNOG" id="arCOG01925">
    <property type="taxonomic scope" value="Archaea"/>
</dbReference>
<keyword evidence="4" id="KW-0408">Iron</keyword>